<sequence>MRGCHNAEKKRSCNLSFVFFFTVMGDYKKEVSRNRDRISVITVFRKSYRLYHR</sequence>
<proteinExistence type="predicted"/>
<name>A0A5P9S5D3_9BETA</name>
<evidence type="ECO:0000313" key="1">
    <source>
        <dbReference type="EMBL" id="QFV26213.1"/>
    </source>
</evidence>
<accession>A0A5P9S5D3</accession>
<organism evidence="1">
    <name type="scientific">Human betaherpesvirus 6</name>
    <dbReference type="NCBI Taxonomy" id="10368"/>
    <lineage>
        <taxon>Viruses</taxon>
        <taxon>Duplodnaviria</taxon>
        <taxon>Heunggongvirae</taxon>
        <taxon>Peploviricota</taxon>
        <taxon>Herviviricetes</taxon>
        <taxon>Herpesvirales</taxon>
        <taxon>Orthoherpesviridae</taxon>
        <taxon>Betaherpesvirinae</taxon>
        <taxon>Roseolovirus</taxon>
    </lineage>
</organism>
<reference evidence="1" key="1">
    <citation type="journal article" date="2018" name="BMC Genomics">
        <title>Comparative genomic, transcriptomic, and proteomic reannotation of human herpesvirus 6.</title>
        <authorList>
            <person name="Greninger A.L."/>
            <person name="Knudsen G.M."/>
            <person name="Roychoudhury P."/>
            <person name="Hanson D.J."/>
            <person name="Sedlak R.H."/>
            <person name="Xie H."/>
            <person name="Guan J."/>
            <person name="Nguyen T."/>
            <person name="Peddu V."/>
            <person name="Boeckh M."/>
            <person name="Huang M.L."/>
            <person name="Cook L."/>
            <person name="Depledge D.P."/>
            <person name="Zerr D.M."/>
            <person name="Koelle D.M."/>
            <person name="Gantt S."/>
            <person name="Yoshikawa T."/>
            <person name="Caserta M."/>
            <person name="Hill J.A."/>
            <person name="Jerome K.R."/>
        </authorList>
    </citation>
    <scope>NUCLEOTIDE SEQUENCE</scope>
    <source>
        <strain evidence="1">HP15A11</strain>
        <strain evidence="2">HP88D9</strain>
    </source>
</reference>
<protein>
    <submittedName>
        <fullName evidence="1">Uncharacterized protein</fullName>
    </submittedName>
</protein>
<dbReference type="EMBL" id="KY315545">
    <property type="protein sequence ID" value="QFX16117.1"/>
    <property type="molecule type" value="Genomic_DNA"/>
</dbReference>
<evidence type="ECO:0000313" key="2">
    <source>
        <dbReference type="EMBL" id="QFX16117.1"/>
    </source>
</evidence>
<dbReference type="EMBL" id="KY274508">
    <property type="protein sequence ID" value="QFV26213.1"/>
    <property type="molecule type" value="Genomic_DNA"/>
</dbReference>